<dbReference type="NCBIfam" id="TIGR03837">
    <property type="entry name" value="efp_Arg_rhamno"/>
    <property type="match status" value="1"/>
</dbReference>
<dbReference type="PIRSF" id="PIRSF015557">
    <property type="entry name" value="UCP015557"/>
    <property type="match status" value="1"/>
</dbReference>
<evidence type="ECO:0000256" key="5">
    <source>
        <dbReference type="ARBA" id="ARBA00024416"/>
    </source>
</evidence>
<dbReference type="Pfam" id="PF10093">
    <property type="entry name" value="EarP"/>
    <property type="match status" value="1"/>
</dbReference>
<dbReference type="RefSeq" id="WP_138239695.1">
    <property type="nucleotide sequence ID" value="NZ_VBRY01000009.1"/>
</dbReference>
<sequence>MSSQPAIIITSPPSWDIFCNVIDNYGDIGVCWRLARQLAGEYGLSVRLWVDDLASFVRLHPSADAQAALQWCCGVQVCHWSQSFAGVQPATVVIEGFGCQLPASYLQAMETSPPVWINLEYLSAESWVEGCHGLPSPVRAMIRYFYFPGFVPATGGLLLESGLLARRDAFCPDVGAKSRFWHSLGMLAPDPDTMIVSLFCYENGNVPELFEVWAGGTQRMLCLVPEGRVLPQVAAWFGDAAAAAGSRYVRGMLEVQVLPFVSQQQYDQLLWLCDLNFVRGEDSMVRAQWAAKPMLWHIYPQQDMAHWPKLEAFIDRYCALLSHDDAMLVRHLMEAWNRGCGAGPLWQQYMGAWPRLHAHAGQWCSHLCEDGGGSLAANLVDFSRQIMDSAAPNLRGG</sequence>
<dbReference type="AlphaFoldDB" id="A0A5R9GN52"/>
<evidence type="ECO:0000313" key="8">
    <source>
        <dbReference type="EMBL" id="TLS66515.1"/>
    </source>
</evidence>
<keyword evidence="8" id="KW-0648">Protein biosynthesis</keyword>
<keyword evidence="9" id="KW-1185">Reference proteome</keyword>
<dbReference type="GO" id="GO:0003746">
    <property type="term" value="F:translation elongation factor activity"/>
    <property type="evidence" value="ECO:0007669"/>
    <property type="project" value="UniProtKB-KW"/>
</dbReference>
<keyword evidence="8" id="KW-0251">Elongation factor</keyword>
<dbReference type="EMBL" id="VBRY01000009">
    <property type="protein sequence ID" value="TLS66515.1"/>
    <property type="molecule type" value="Genomic_DNA"/>
</dbReference>
<accession>A0A5R9GN52</accession>
<comment type="function">
    <text evidence="3">Protein-arginine rhamnosyltransferase that catalyzes the transfer of a single rhamnose to elongation factor P (EF-P) on 'Lys-32', a modification required for EF-P-dependent rescue of polyproline stalled ribosomes.</text>
</comment>
<evidence type="ECO:0000256" key="2">
    <source>
        <dbReference type="ARBA" id="ARBA00022679"/>
    </source>
</evidence>
<dbReference type="InterPro" id="IPR016633">
    <property type="entry name" value="EarP"/>
</dbReference>
<organism evidence="8 9">
    <name type="scientific">Mariprofundus erugo</name>
    <dbReference type="NCBI Taxonomy" id="2528639"/>
    <lineage>
        <taxon>Bacteria</taxon>
        <taxon>Pseudomonadati</taxon>
        <taxon>Pseudomonadota</taxon>
        <taxon>Candidatius Mariprofundia</taxon>
        <taxon>Mariprofundales</taxon>
        <taxon>Mariprofundaceae</taxon>
        <taxon>Mariprofundus</taxon>
    </lineage>
</organism>
<keyword evidence="1" id="KW-0328">Glycosyltransferase</keyword>
<reference evidence="8 9" key="1">
    <citation type="journal article" date="2019" name="Appl. Environ. Microbiol.">
        <title>Environmental Evidence and Genomic Insight of Iron-oxidizing Bacteria Preference Towards More Corrosion Resistant Stainless Steel at Higher Salinities.</title>
        <authorList>
            <person name="Garrison C.E."/>
            <person name="Price K.A."/>
            <person name="Field E.K."/>
        </authorList>
    </citation>
    <scope>NUCLEOTIDE SEQUENCE [LARGE SCALE GENOMIC DNA]</scope>
    <source>
        <strain evidence="8 9">P3</strain>
    </source>
</reference>
<dbReference type="GO" id="GO:0106361">
    <property type="term" value="F:protein-arginine rhamnosyltransferase activity"/>
    <property type="evidence" value="ECO:0007669"/>
    <property type="project" value="InterPro"/>
</dbReference>
<keyword evidence="2 8" id="KW-0808">Transferase</keyword>
<evidence type="ECO:0000313" key="9">
    <source>
        <dbReference type="Proteomes" id="UP000306585"/>
    </source>
</evidence>
<evidence type="ECO:0000256" key="7">
    <source>
        <dbReference type="ARBA" id="ARBA00048472"/>
    </source>
</evidence>
<comment type="similarity">
    <text evidence="4">Belongs to the glycosyltransferase 104 family.</text>
</comment>
<protein>
    <recommendedName>
        <fullName evidence="5">Protein-arginine rhamnosyltransferase</fullName>
    </recommendedName>
    <alternativeName>
        <fullName evidence="6">EF-P arginine rhamnosyltransferase</fullName>
    </alternativeName>
</protein>
<comment type="caution">
    <text evidence="8">The sequence shown here is derived from an EMBL/GenBank/DDBJ whole genome shotgun (WGS) entry which is preliminary data.</text>
</comment>
<evidence type="ECO:0000256" key="4">
    <source>
        <dbReference type="ARBA" id="ARBA00024346"/>
    </source>
</evidence>
<dbReference type="Proteomes" id="UP000306585">
    <property type="component" value="Unassembled WGS sequence"/>
</dbReference>
<evidence type="ECO:0000256" key="3">
    <source>
        <dbReference type="ARBA" id="ARBA00024303"/>
    </source>
</evidence>
<proteinExistence type="inferred from homology"/>
<gene>
    <name evidence="8" type="primary">earP</name>
    <name evidence="8" type="ORF">FEF65_10135</name>
</gene>
<comment type="catalytic activity">
    <reaction evidence="7">
        <text>dTDP-beta-L-rhamnose + L-arginyl-[protein] = N(omega)-(alpha-L-rhamnosyl)-L-arginyl-[protein] + dTDP + H(+)</text>
        <dbReference type="Rhea" id="RHEA:66692"/>
        <dbReference type="Rhea" id="RHEA-COMP:10532"/>
        <dbReference type="Rhea" id="RHEA-COMP:17096"/>
        <dbReference type="ChEBI" id="CHEBI:15378"/>
        <dbReference type="ChEBI" id="CHEBI:29965"/>
        <dbReference type="ChEBI" id="CHEBI:57510"/>
        <dbReference type="ChEBI" id="CHEBI:58369"/>
        <dbReference type="ChEBI" id="CHEBI:167445"/>
    </reaction>
    <physiologicalReaction direction="left-to-right" evidence="7">
        <dbReference type="Rhea" id="RHEA:66693"/>
    </physiologicalReaction>
</comment>
<evidence type="ECO:0000256" key="6">
    <source>
        <dbReference type="ARBA" id="ARBA00030025"/>
    </source>
</evidence>
<name>A0A5R9GN52_9PROT</name>
<evidence type="ECO:0000256" key="1">
    <source>
        <dbReference type="ARBA" id="ARBA00022676"/>
    </source>
</evidence>